<accession>A0ABY6ZQG0</accession>
<keyword evidence="2" id="KW-1185">Reference proteome</keyword>
<evidence type="ECO:0000313" key="2">
    <source>
        <dbReference type="Proteomes" id="UP001164761"/>
    </source>
</evidence>
<dbReference type="Pfam" id="PF01263">
    <property type="entry name" value="Aldose_epim"/>
    <property type="match status" value="1"/>
</dbReference>
<dbReference type="PANTHER" id="PTHR11122">
    <property type="entry name" value="APOSPORY-ASSOCIATED PROTEIN C-RELATED"/>
    <property type="match status" value="1"/>
</dbReference>
<dbReference type="InterPro" id="IPR014718">
    <property type="entry name" value="GH-type_carb-bd"/>
</dbReference>
<gene>
    <name evidence="1" type="ORF">NZD89_12900</name>
</gene>
<name>A0ABY6ZQG0_9BACL</name>
<proteinExistence type="predicted"/>
<protein>
    <submittedName>
        <fullName evidence="1">Aldose epimerase</fullName>
    </submittedName>
</protein>
<dbReference type="SUPFAM" id="SSF74650">
    <property type="entry name" value="Galactose mutarotase-like"/>
    <property type="match status" value="1"/>
</dbReference>
<organism evidence="1 2">
    <name type="scientific">Alicyclobacillus fastidiosus</name>
    <dbReference type="NCBI Taxonomy" id="392011"/>
    <lineage>
        <taxon>Bacteria</taxon>
        <taxon>Bacillati</taxon>
        <taxon>Bacillota</taxon>
        <taxon>Bacilli</taxon>
        <taxon>Bacillales</taxon>
        <taxon>Alicyclobacillaceae</taxon>
        <taxon>Alicyclobacillus</taxon>
    </lineage>
</organism>
<dbReference type="Gene3D" id="2.70.98.10">
    <property type="match status" value="1"/>
</dbReference>
<dbReference type="InterPro" id="IPR008183">
    <property type="entry name" value="Aldose_1/G6P_1-epimerase"/>
</dbReference>
<reference evidence="1" key="1">
    <citation type="submission" date="2022-08" db="EMBL/GenBank/DDBJ databases">
        <title>Alicyclobacillus fastidiosus DSM 17978, complete genome.</title>
        <authorList>
            <person name="Wang Q."/>
            <person name="Cai R."/>
            <person name="Wang Z."/>
        </authorList>
    </citation>
    <scope>NUCLEOTIDE SEQUENCE</scope>
    <source>
        <strain evidence="1">DSM 17978</strain>
    </source>
</reference>
<sequence length="286" mass="32615">MYTARSYQDAFEMYEVRDSETGCWFKIAPERGAIVTSLGLAGKELLYLDEVTFRDKHANVRGGIPILFPIAGQLEGGKYTLDGQSLTMANHGVARTSAWTVRGVSEEASRGAITLQLESSPVTRQSYPFDFELLFDFVLENETFTIDQRYRNRSDQPMPMYAGFHPYFRSAQKKLHYITDASKYLDYNDMNVYEFDGVVDMERRVESIVFLDATKPRIAFEVPEASIELSYGSEFKYVVLWSVAGRDFICVEPWMAKNQAFNTGEGLVYVEPGAELRTHVSIRRQS</sequence>
<dbReference type="RefSeq" id="WP_268008091.1">
    <property type="nucleotide sequence ID" value="NZ_BSUT01000001.1"/>
</dbReference>
<dbReference type="PANTHER" id="PTHR11122:SF13">
    <property type="entry name" value="GLUCOSE-6-PHOSPHATE 1-EPIMERASE"/>
    <property type="match status" value="1"/>
</dbReference>
<dbReference type="EMBL" id="CP104067">
    <property type="protein sequence ID" value="WAH44195.1"/>
    <property type="molecule type" value="Genomic_DNA"/>
</dbReference>
<dbReference type="InterPro" id="IPR011013">
    <property type="entry name" value="Gal_mutarotase_sf_dom"/>
</dbReference>
<dbReference type="Proteomes" id="UP001164761">
    <property type="component" value="Chromosome"/>
</dbReference>
<evidence type="ECO:0000313" key="1">
    <source>
        <dbReference type="EMBL" id="WAH44195.1"/>
    </source>
</evidence>